<dbReference type="PATRIC" id="fig|29556.3.peg.475"/>
<keyword evidence="3 13" id="KW-0540">Nuclease</keyword>
<protein>
    <recommendedName>
        <fullName evidence="12 13">Holliday junction resolvase RecU</fullName>
        <ecNumber evidence="13">3.1.21.10</ecNumber>
    </recommendedName>
    <alternativeName>
        <fullName evidence="13">Recombination protein U homolog</fullName>
    </alternativeName>
</protein>
<comment type="subcellular location">
    <subcellularLocation>
        <location evidence="1 13">Cytoplasm</location>
    </subcellularLocation>
</comment>
<keyword evidence="7 13" id="KW-0378">Hydrolase</keyword>
<dbReference type="InterPro" id="IPR011335">
    <property type="entry name" value="Restrct_endonuc-II-like"/>
</dbReference>
<reference evidence="15 19" key="3">
    <citation type="submission" date="2019-12" db="EMBL/GenBank/DDBJ databases">
        <title>Sequencing and analysis of the whole genome of Mycoplasma gallinaceum strain Peacock20181011.</title>
        <authorList>
            <person name="Liu X."/>
            <person name="Qin Z."/>
            <person name="Xu H."/>
        </authorList>
    </citation>
    <scope>NUCLEOTIDE SEQUENCE [LARGE SCALE GENOMIC DNA]</scope>
    <source>
        <strain evidence="15 19">Peacock20181011</strain>
    </source>
</reference>
<keyword evidence="4 13" id="KW-0479">Metal-binding</keyword>
<keyword evidence="9 13" id="KW-0233">DNA recombination</keyword>
<comment type="function">
    <text evidence="13">Endonuclease that resolves Holliday junction intermediates in genetic recombination. Cleaves mobile four-strand junctions by introducing symmetrical nicks in paired strands. Promotes annealing of linear ssDNA with homologous dsDNA. Required for DNA repair, homologous recombination and chromosome segregation.</text>
</comment>
<organism evidence="17">
    <name type="scientific">Mycoplasmopsis gallinacea</name>
    <dbReference type="NCBI Taxonomy" id="29556"/>
    <lineage>
        <taxon>Bacteria</taxon>
        <taxon>Bacillati</taxon>
        <taxon>Mycoplasmatota</taxon>
        <taxon>Mycoplasmoidales</taxon>
        <taxon>Metamycoplasmataceae</taxon>
        <taxon>Mycoplasmopsis</taxon>
    </lineage>
</organism>
<dbReference type="HOGENOM" id="CLU_096340_2_0_14"/>
<dbReference type="NCBIfam" id="NF002581">
    <property type="entry name" value="PRK02234.1-2"/>
    <property type="match status" value="1"/>
</dbReference>
<reference evidence="14 17" key="1">
    <citation type="journal article" date="2015" name="Genome Announc.">
        <title>Complete Genome Sequence of Mycoplasma meleagridis, a Possible Emerging Pathogen in Chickens.</title>
        <authorList>
            <person name="Abolnik C."/>
        </authorList>
    </citation>
    <scope>NUCLEOTIDE SEQUENCE [LARGE SCALE GENOMIC DNA]</scope>
    <source>
        <strain evidence="14 17">B2096 8B</strain>
    </source>
</reference>
<evidence type="ECO:0000313" key="17">
    <source>
        <dbReference type="Proteomes" id="UP000032722"/>
    </source>
</evidence>
<dbReference type="GO" id="GO:0007059">
    <property type="term" value="P:chromosome segregation"/>
    <property type="evidence" value="ECO:0007669"/>
    <property type="project" value="UniProtKB-UniRule"/>
</dbReference>
<dbReference type="GO" id="GO:0000287">
    <property type="term" value="F:magnesium ion binding"/>
    <property type="evidence" value="ECO:0007669"/>
    <property type="project" value="UniProtKB-UniRule"/>
</dbReference>
<dbReference type="HAMAP" id="MF_00130">
    <property type="entry name" value="RecU"/>
    <property type="match status" value="1"/>
</dbReference>
<dbReference type="AlphaFoldDB" id="A0A0D5ZJL7"/>
<dbReference type="InterPro" id="IPR011856">
    <property type="entry name" value="tRNA_endonuc-like_dom_sf"/>
</dbReference>
<dbReference type="Gene3D" id="3.40.1350.10">
    <property type="match status" value="1"/>
</dbReference>
<evidence type="ECO:0000256" key="13">
    <source>
        <dbReference type="HAMAP-Rule" id="MF_00130"/>
    </source>
</evidence>
<dbReference type="SUPFAM" id="SSF52980">
    <property type="entry name" value="Restriction endonuclease-like"/>
    <property type="match status" value="1"/>
</dbReference>
<keyword evidence="18" id="KW-1185">Reference proteome</keyword>
<comment type="similarity">
    <text evidence="11 13">Belongs to the RecU family.</text>
</comment>
<sequence length="159" mass="18562">MKNKGMLLEKIINKTIDFYWKNKIAYIEKKQIPIKFVDITKNGEKKNVSKAYLSGKSTVDYIGCYKGIFVCFEAKTCNEDNFYLANIQKHQLEYLRIIKQSGGESFIVLFFSHNNTFWKVGLEFIEKAIKEGKKHISYNDVKSNCLYLELEFPGLLSFL</sequence>
<evidence type="ECO:0000256" key="10">
    <source>
        <dbReference type="ARBA" id="ARBA00023204"/>
    </source>
</evidence>
<dbReference type="EC" id="3.1.21.10" evidence="13"/>
<keyword evidence="2 13" id="KW-0963">Cytoplasm</keyword>
<keyword evidence="8 13" id="KW-0460">Magnesium</keyword>
<dbReference type="RefSeq" id="WP_129620409.1">
    <property type="nucleotide sequence ID" value="NZ_CP047225.1"/>
</dbReference>
<evidence type="ECO:0000256" key="1">
    <source>
        <dbReference type="ARBA" id="ARBA00004496"/>
    </source>
</evidence>
<comment type="catalytic activity">
    <reaction evidence="13">
        <text>Endonucleolytic cleavage at a junction such as a reciprocal single-stranded crossover between two homologous DNA duplexes (Holliday junction).</text>
        <dbReference type="EC" id="3.1.21.10"/>
    </reaction>
</comment>
<evidence type="ECO:0000256" key="4">
    <source>
        <dbReference type="ARBA" id="ARBA00022723"/>
    </source>
</evidence>
<comment type="cofactor">
    <cofactor evidence="13">
        <name>Mg(2+)</name>
        <dbReference type="ChEBI" id="CHEBI:18420"/>
    </cofactor>
    <text evidence="13">Binds 1 Mg(2+) ion per subunit.</text>
</comment>
<feature type="binding site" evidence="13">
    <location>
        <position position="60"/>
    </location>
    <ligand>
        <name>Mg(2+)</name>
        <dbReference type="ChEBI" id="CHEBI:18420"/>
    </ligand>
</feature>
<gene>
    <name evidence="16" type="primary">prfA2</name>
    <name evidence="13 15" type="synonym">recU</name>
    <name evidence="15" type="ORF">GOQ20_01625</name>
    <name evidence="16" type="ORF">NCTC10183_00568</name>
    <name evidence="14" type="ORF">VO56_02415</name>
</gene>
<dbReference type="Pfam" id="PF03838">
    <property type="entry name" value="RecU"/>
    <property type="match status" value="1"/>
</dbReference>
<dbReference type="OrthoDB" id="9783592at2"/>
<evidence type="ECO:0000256" key="3">
    <source>
        <dbReference type="ARBA" id="ARBA00022722"/>
    </source>
</evidence>
<name>A0A0D5ZJL7_9BACT</name>
<evidence type="ECO:0000256" key="11">
    <source>
        <dbReference type="ARBA" id="ARBA00023447"/>
    </source>
</evidence>
<evidence type="ECO:0000256" key="9">
    <source>
        <dbReference type="ARBA" id="ARBA00023172"/>
    </source>
</evidence>
<evidence type="ECO:0000313" key="15">
    <source>
        <dbReference type="EMBL" id="QIW62138.1"/>
    </source>
</evidence>
<evidence type="ECO:0000256" key="7">
    <source>
        <dbReference type="ARBA" id="ARBA00022801"/>
    </source>
</evidence>
<dbReference type="GO" id="GO:0006310">
    <property type="term" value="P:DNA recombination"/>
    <property type="evidence" value="ECO:0007669"/>
    <property type="project" value="UniProtKB-UniRule"/>
</dbReference>
<dbReference type="GO" id="GO:0005737">
    <property type="term" value="C:cytoplasm"/>
    <property type="evidence" value="ECO:0007669"/>
    <property type="project" value="UniProtKB-SubCell"/>
</dbReference>
<evidence type="ECO:0000256" key="6">
    <source>
        <dbReference type="ARBA" id="ARBA00022763"/>
    </source>
</evidence>
<feature type="binding site" evidence="13">
    <location>
        <position position="73"/>
    </location>
    <ligand>
        <name>Mg(2+)</name>
        <dbReference type="ChEBI" id="CHEBI:18420"/>
    </ligand>
</feature>
<dbReference type="Proteomes" id="UP000032722">
    <property type="component" value="Chromosome"/>
</dbReference>
<evidence type="ECO:0000256" key="8">
    <source>
        <dbReference type="ARBA" id="ARBA00022842"/>
    </source>
</evidence>
<evidence type="ECO:0000256" key="12">
    <source>
        <dbReference type="ARBA" id="ARBA00029523"/>
    </source>
</evidence>
<dbReference type="GO" id="GO:0003676">
    <property type="term" value="F:nucleic acid binding"/>
    <property type="evidence" value="ECO:0007669"/>
    <property type="project" value="InterPro"/>
</dbReference>
<dbReference type="GO" id="GO:0006281">
    <property type="term" value="P:DNA repair"/>
    <property type="evidence" value="ECO:0007669"/>
    <property type="project" value="UniProtKB-UniRule"/>
</dbReference>
<dbReference type="EMBL" id="LR214950">
    <property type="protein sequence ID" value="VEU58783.1"/>
    <property type="molecule type" value="Genomic_DNA"/>
</dbReference>
<dbReference type="KEGG" id="mgb:VO56_02415"/>
<feature type="site" description="Transition state stabilizer" evidence="13">
    <location>
        <position position="75"/>
    </location>
</feature>
<keyword evidence="10 13" id="KW-0234">DNA repair</keyword>
<evidence type="ECO:0000313" key="19">
    <source>
        <dbReference type="Proteomes" id="UP000503310"/>
    </source>
</evidence>
<dbReference type="EMBL" id="CP047225">
    <property type="protein sequence ID" value="QIW62138.1"/>
    <property type="molecule type" value="Genomic_DNA"/>
</dbReference>
<evidence type="ECO:0000256" key="5">
    <source>
        <dbReference type="ARBA" id="ARBA00022759"/>
    </source>
</evidence>
<keyword evidence="6 13" id="KW-0227">DNA damage</keyword>
<dbReference type="InterPro" id="IPR004612">
    <property type="entry name" value="Resolv_RecU"/>
</dbReference>
<evidence type="ECO:0000313" key="16">
    <source>
        <dbReference type="EMBL" id="VEU58783.1"/>
    </source>
</evidence>
<dbReference type="GO" id="GO:0008821">
    <property type="term" value="F:crossover junction DNA endonuclease activity"/>
    <property type="evidence" value="ECO:0007669"/>
    <property type="project" value="UniProtKB-EC"/>
</dbReference>
<feature type="binding site" evidence="13">
    <location>
        <position position="91"/>
    </location>
    <ligand>
        <name>Mg(2+)</name>
        <dbReference type="ChEBI" id="CHEBI:18420"/>
    </ligand>
</feature>
<proteinExistence type="inferred from homology"/>
<dbReference type="EMBL" id="CP011021">
    <property type="protein sequence ID" value="AKA50083.1"/>
    <property type="molecule type" value="Genomic_DNA"/>
</dbReference>
<dbReference type="Proteomes" id="UP000290568">
    <property type="component" value="Chromosome"/>
</dbReference>
<dbReference type="Proteomes" id="UP000503310">
    <property type="component" value="Chromosome"/>
</dbReference>
<keyword evidence="5 13" id="KW-0255">Endonuclease</keyword>
<reference evidence="16 18" key="2">
    <citation type="submission" date="2019-01" db="EMBL/GenBank/DDBJ databases">
        <authorList>
            <consortium name="Pathogen Informatics"/>
        </authorList>
    </citation>
    <scope>NUCLEOTIDE SEQUENCE [LARGE SCALE GENOMIC DNA]</scope>
    <source>
        <strain evidence="16 18">NCTC10183</strain>
    </source>
</reference>
<dbReference type="CDD" id="cd22354">
    <property type="entry name" value="RecU-like"/>
    <property type="match status" value="1"/>
</dbReference>
<accession>A0A0D5ZJL7</accession>
<dbReference type="STRING" id="29556.VO56_02415"/>
<evidence type="ECO:0000313" key="18">
    <source>
        <dbReference type="Proteomes" id="UP000290568"/>
    </source>
</evidence>
<evidence type="ECO:0000313" key="14">
    <source>
        <dbReference type="EMBL" id="AKA50083.1"/>
    </source>
</evidence>
<feature type="binding site" evidence="13">
    <location>
        <position position="58"/>
    </location>
    <ligand>
        <name>Mg(2+)</name>
        <dbReference type="ChEBI" id="CHEBI:18420"/>
    </ligand>
</feature>
<evidence type="ECO:0000256" key="2">
    <source>
        <dbReference type="ARBA" id="ARBA00022490"/>
    </source>
</evidence>